<evidence type="ECO:0000313" key="4">
    <source>
        <dbReference type="Proteomes" id="UP001164743"/>
    </source>
</evidence>
<accession>A0ABY7D6W4</accession>
<dbReference type="Proteomes" id="UP001164743">
    <property type="component" value="Chromosome 15A"/>
</dbReference>
<keyword evidence="4" id="KW-1185">Reference proteome</keyword>
<dbReference type="GeneID" id="77804191"/>
<feature type="compositionally biased region" description="Polar residues" evidence="1">
    <location>
        <begin position="83"/>
        <end position="94"/>
    </location>
</feature>
<organism evidence="3 4">
    <name type="scientific">Puccinia triticina</name>
    <dbReference type="NCBI Taxonomy" id="208348"/>
    <lineage>
        <taxon>Eukaryota</taxon>
        <taxon>Fungi</taxon>
        <taxon>Dikarya</taxon>
        <taxon>Basidiomycota</taxon>
        <taxon>Pucciniomycotina</taxon>
        <taxon>Pucciniomycetes</taxon>
        <taxon>Pucciniales</taxon>
        <taxon>Pucciniaceae</taxon>
        <taxon>Puccinia</taxon>
    </lineage>
</organism>
<proteinExistence type="predicted"/>
<dbReference type="RefSeq" id="XP_053027285.1">
    <property type="nucleotide sequence ID" value="XM_053163296.1"/>
</dbReference>
<feature type="chain" id="PRO_5045386794" evidence="2">
    <location>
        <begin position="26"/>
        <end position="295"/>
    </location>
</feature>
<name>A0ABY7D6W4_9BASI</name>
<feature type="region of interest" description="Disordered" evidence="1">
    <location>
        <begin position="69"/>
        <end position="94"/>
    </location>
</feature>
<gene>
    <name evidence="3" type="ORF">PtA15_15A121</name>
</gene>
<dbReference type="EMBL" id="CP110435">
    <property type="protein sequence ID" value="WAQ91730.1"/>
    <property type="molecule type" value="Genomic_DNA"/>
</dbReference>
<sequence>MLYSRLKFTLIICILQMCSFRATGPFEHLANAGPDSVRSIAWESNHRPRTGQSSGETSENLKRTWKDTLVTDSDPSPLESCHVENTMSKKNKQTSVETDMVEITKRRYMTMLDKFDIWESSVSTLKLPDAELSRVELQMQEIRNAVRNLFDKKIYELIGEPYQFQATEALVSGDLAAGVMERWEGMWLNSVANIHETWEFPDQLKNSLESIQFSRQGIDFMIDFFIELQTLEVITQKRLKDFLNNEDGSRIISSYIYNRFHKPRLDVCKLYLNFNVKLSLLEGPATRKMADLLEG</sequence>
<evidence type="ECO:0000256" key="1">
    <source>
        <dbReference type="SAM" id="MobiDB-lite"/>
    </source>
</evidence>
<evidence type="ECO:0000256" key="2">
    <source>
        <dbReference type="SAM" id="SignalP"/>
    </source>
</evidence>
<evidence type="ECO:0000313" key="3">
    <source>
        <dbReference type="EMBL" id="WAQ91730.1"/>
    </source>
</evidence>
<reference evidence="3" key="1">
    <citation type="submission" date="2022-10" db="EMBL/GenBank/DDBJ databases">
        <title>Puccinia triticina Genome sequencing and assembly.</title>
        <authorList>
            <person name="Li C."/>
        </authorList>
    </citation>
    <scope>NUCLEOTIDE SEQUENCE</scope>
    <source>
        <strain evidence="3">Pt15</strain>
    </source>
</reference>
<feature type="signal peptide" evidence="2">
    <location>
        <begin position="1"/>
        <end position="25"/>
    </location>
</feature>
<protein>
    <submittedName>
        <fullName evidence="3">Uncharacterized protein</fullName>
    </submittedName>
</protein>
<keyword evidence="2" id="KW-0732">Signal</keyword>